<gene>
    <name evidence="2" type="ORF">EJ08DRAFT_700780</name>
</gene>
<dbReference type="Proteomes" id="UP000800235">
    <property type="component" value="Unassembled WGS sequence"/>
</dbReference>
<keyword evidence="1" id="KW-0732">Signal</keyword>
<keyword evidence="3" id="KW-1185">Reference proteome</keyword>
<dbReference type="AlphaFoldDB" id="A0A9P4NK27"/>
<organism evidence="2 3">
    <name type="scientific">Tothia fuscella</name>
    <dbReference type="NCBI Taxonomy" id="1048955"/>
    <lineage>
        <taxon>Eukaryota</taxon>
        <taxon>Fungi</taxon>
        <taxon>Dikarya</taxon>
        <taxon>Ascomycota</taxon>
        <taxon>Pezizomycotina</taxon>
        <taxon>Dothideomycetes</taxon>
        <taxon>Pleosporomycetidae</taxon>
        <taxon>Venturiales</taxon>
        <taxon>Cylindrosympodiaceae</taxon>
        <taxon>Tothia</taxon>
    </lineage>
</organism>
<dbReference type="PANTHER" id="PTHR38847:SF1">
    <property type="entry name" value="PSEUDOURIDINE SYNTHASE RSUA_RLUA-LIKE DOMAIN-CONTAINING PROTEIN"/>
    <property type="match status" value="1"/>
</dbReference>
<name>A0A9P4NK27_9PEZI</name>
<dbReference type="Pfam" id="PF14273">
    <property type="entry name" value="DUF4360"/>
    <property type="match status" value="1"/>
</dbReference>
<dbReference type="OrthoDB" id="152248at2759"/>
<feature type="signal peptide" evidence="1">
    <location>
        <begin position="1"/>
        <end position="19"/>
    </location>
</feature>
<evidence type="ECO:0000256" key="1">
    <source>
        <dbReference type="SAM" id="SignalP"/>
    </source>
</evidence>
<dbReference type="EMBL" id="MU007075">
    <property type="protein sequence ID" value="KAF2424425.1"/>
    <property type="molecule type" value="Genomic_DNA"/>
</dbReference>
<evidence type="ECO:0008006" key="4">
    <source>
        <dbReference type="Google" id="ProtNLM"/>
    </source>
</evidence>
<evidence type="ECO:0000313" key="2">
    <source>
        <dbReference type="EMBL" id="KAF2424425.1"/>
    </source>
</evidence>
<accession>A0A9P4NK27</accession>
<proteinExistence type="predicted"/>
<dbReference type="InterPro" id="IPR025649">
    <property type="entry name" value="DUF4360"/>
</dbReference>
<protein>
    <recommendedName>
        <fullName evidence="4">Secreted protein</fullName>
    </recommendedName>
</protein>
<comment type="caution">
    <text evidence="2">The sequence shown here is derived from an EMBL/GenBank/DDBJ whole genome shotgun (WGS) entry which is preliminary data.</text>
</comment>
<evidence type="ECO:0000313" key="3">
    <source>
        <dbReference type="Proteomes" id="UP000800235"/>
    </source>
</evidence>
<feature type="chain" id="PRO_5040425798" description="Secreted protein" evidence="1">
    <location>
        <begin position="20"/>
        <end position="228"/>
    </location>
</feature>
<reference evidence="2" key="1">
    <citation type="journal article" date="2020" name="Stud. Mycol.">
        <title>101 Dothideomycetes genomes: a test case for predicting lifestyles and emergence of pathogens.</title>
        <authorList>
            <person name="Haridas S."/>
            <person name="Albert R."/>
            <person name="Binder M."/>
            <person name="Bloem J."/>
            <person name="Labutti K."/>
            <person name="Salamov A."/>
            <person name="Andreopoulos B."/>
            <person name="Baker S."/>
            <person name="Barry K."/>
            <person name="Bills G."/>
            <person name="Bluhm B."/>
            <person name="Cannon C."/>
            <person name="Castanera R."/>
            <person name="Culley D."/>
            <person name="Daum C."/>
            <person name="Ezra D."/>
            <person name="Gonzalez J."/>
            <person name="Henrissat B."/>
            <person name="Kuo A."/>
            <person name="Liang C."/>
            <person name="Lipzen A."/>
            <person name="Lutzoni F."/>
            <person name="Magnuson J."/>
            <person name="Mondo S."/>
            <person name="Nolan M."/>
            <person name="Ohm R."/>
            <person name="Pangilinan J."/>
            <person name="Park H.-J."/>
            <person name="Ramirez L."/>
            <person name="Alfaro M."/>
            <person name="Sun H."/>
            <person name="Tritt A."/>
            <person name="Yoshinaga Y."/>
            <person name="Zwiers L.-H."/>
            <person name="Turgeon B."/>
            <person name="Goodwin S."/>
            <person name="Spatafora J."/>
            <person name="Crous P."/>
            <person name="Grigoriev I."/>
        </authorList>
    </citation>
    <scope>NUCLEOTIDE SEQUENCE</scope>
    <source>
        <strain evidence="2">CBS 130266</strain>
    </source>
</reference>
<dbReference type="PANTHER" id="PTHR38847">
    <property type="match status" value="1"/>
</dbReference>
<sequence length="228" mass="25125">MHSSLFIVSLLSIAVSCIAFPFPSPLPNDAVPPPSDVKILVKDVKLQGSGCPATTGHASLDADGISMSVIFDKFSVQLGPNSQQVDTYKTCILKVPIEFPTGFTFGMFEATERGHVQLDAGVLGNIHNELYQTGERACSVFDKPLIGEDGYNEDYFLQLDKASTGYFLCPKKGSTARNIITFYVKTSLNLQYDPKKPRVQGDTRTGLVTLDSTDTHYETEYHLQWKKC</sequence>